<name>A0A6M0SYL2_CLOBO</name>
<comment type="caution">
    <text evidence="1">The sequence shown here is derived from an EMBL/GenBank/DDBJ whole genome shotgun (WGS) entry which is preliminary data.</text>
</comment>
<accession>A0A6M0SYL2</accession>
<dbReference type="EMBL" id="SGJP01000008">
    <property type="protein sequence ID" value="NFA59790.1"/>
    <property type="molecule type" value="Genomic_DNA"/>
</dbReference>
<organism evidence="1 2">
    <name type="scientific">Clostridium botulinum</name>
    <dbReference type="NCBI Taxonomy" id="1491"/>
    <lineage>
        <taxon>Bacteria</taxon>
        <taxon>Bacillati</taxon>
        <taxon>Bacillota</taxon>
        <taxon>Clostridia</taxon>
        <taxon>Eubacteriales</taxon>
        <taxon>Clostridiaceae</taxon>
        <taxon>Clostridium</taxon>
    </lineage>
</organism>
<proteinExistence type="predicted"/>
<dbReference type="Proteomes" id="UP000473089">
    <property type="component" value="Unassembled WGS sequence"/>
</dbReference>
<sequence>MIKFLKKFLKKLEQENSKSFGTNKLDCCDLNKNNKKVANKNK</sequence>
<dbReference type="AlphaFoldDB" id="A0A6M0SYL2"/>
<reference evidence="1 2" key="1">
    <citation type="submission" date="2019-02" db="EMBL/GenBank/DDBJ databases">
        <title>Genome sequencing of Clostridium botulinum clinical isolates.</title>
        <authorList>
            <person name="Brunt J."/>
            <person name="Van Vliet A.H.M."/>
            <person name="Stringer S.C."/>
            <person name="Grant K.A."/>
            <person name="Carter A.C."/>
            <person name="Peck M.W."/>
        </authorList>
    </citation>
    <scope>NUCLEOTIDE SEQUENCE [LARGE SCALE GENOMIC DNA]</scope>
    <source>
        <strain evidence="1 2">R1125/03</strain>
    </source>
</reference>
<dbReference type="NCBIfam" id="NF040898">
    <property type="entry name" value="CC_mini_metal"/>
    <property type="match status" value="1"/>
</dbReference>
<evidence type="ECO:0000313" key="2">
    <source>
        <dbReference type="Proteomes" id="UP000473089"/>
    </source>
</evidence>
<evidence type="ECO:0000313" key="1">
    <source>
        <dbReference type="EMBL" id="NFA59790.1"/>
    </source>
</evidence>
<protein>
    <submittedName>
        <fullName evidence="1">Uncharacterized protein</fullName>
    </submittedName>
</protein>
<gene>
    <name evidence="1" type="ORF">EXM42_05120</name>
</gene>